<evidence type="ECO:0000313" key="4">
    <source>
        <dbReference type="EMBL" id="RSL30819.1"/>
    </source>
</evidence>
<keyword evidence="2" id="KW-0479">Metal-binding</keyword>
<proteinExistence type="inferred from homology"/>
<dbReference type="SUPFAM" id="SSF47240">
    <property type="entry name" value="Ferritin-like"/>
    <property type="match status" value="1"/>
</dbReference>
<feature type="binding site" evidence="3">
    <location>
        <position position="57"/>
    </location>
    <ligand>
        <name>Ca(2+)</name>
        <dbReference type="ChEBI" id="CHEBI:29108"/>
    </ligand>
</feature>
<comment type="cofactor">
    <cofactor evidence="2">
        <name>Mn(2+)</name>
        <dbReference type="ChEBI" id="CHEBI:29035"/>
    </cofactor>
    <text evidence="2">Binds 2 manganese ions per subunit.</text>
</comment>
<evidence type="ECO:0000256" key="2">
    <source>
        <dbReference type="PIRSR" id="PIRSR607760-1"/>
    </source>
</evidence>
<dbReference type="Gene3D" id="1.20.1260.10">
    <property type="match status" value="1"/>
</dbReference>
<dbReference type="Pfam" id="PF05067">
    <property type="entry name" value="Mn_catalase"/>
    <property type="match status" value="1"/>
</dbReference>
<organism evidence="4 5">
    <name type="scientific">Salibacterium salarium</name>
    <dbReference type="NCBI Taxonomy" id="284579"/>
    <lineage>
        <taxon>Bacteria</taxon>
        <taxon>Bacillati</taxon>
        <taxon>Bacillota</taxon>
        <taxon>Bacilli</taxon>
        <taxon>Bacillales</taxon>
        <taxon>Bacillaceae</taxon>
    </lineage>
</organism>
<comment type="cofactor">
    <cofactor evidence="3">
        <name>Ca(2+)</name>
        <dbReference type="ChEBI" id="CHEBI:29108"/>
    </cofactor>
    <text evidence="3">Binds 1 Ca(2+) ion per subunit.</text>
</comment>
<dbReference type="OrthoDB" id="9800585at2"/>
<feature type="binding site" evidence="2">
    <location>
        <position position="149"/>
    </location>
    <ligand>
        <name>Mn(2+)</name>
        <dbReference type="ChEBI" id="CHEBI:29035"/>
        <label>1</label>
    </ligand>
</feature>
<dbReference type="InterPro" id="IPR039377">
    <property type="entry name" value="Mn_catalase_dom"/>
</dbReference>
<evidence type="ECO:0000313" key="5">
    <source>
        <dbReference type="Proteomes" id="UP000275076"/>
    </source>
</evidence>
<feature type="binding site" evidence="3">
    <location>
        <position position="222"/>
    </location>
    <ligand>
        <name>Ca(2+)</name>
        <dbReference type="ChEBI" id="CHEBI:29108"/>
    </ligand>
</feature>
<accession>A0A428MXP1</accession>
<feature type="binding site" evidence="2">
    <location>
        <position position="182"/>
    </location>
    <ligand>
        <name>Mn(2+)</name>
        <dbReference type="ChEBI" id="CHEBI:29035"/>
        <label>1</label>
    </ligand>
</feature>
<dbReference type="AlphaFoldDB" id="A0A428MXP1"/>
<keyword evidence="3" id="KW-0106">Calcium</keyword>
<dbReference type="RefSeq" id="WP_125559773.1">
    <property type="nucleotide sequence ID" value="NZ_RBVX01000031.1"/>
</dbReference>
<dbReference type="InterPro" id="IPR027407">
    <property type="entry name" value="Mn_catalase_C"/>
</dbReference>
<comment type="similarity">
    <text evidence="1">Belongs to the manganese catalase family.</text>
</comment>
<feature type="binding site" evidence="2">
    <location>
        <position position="69"/>
    </location>
    <ligand>
        <name>Mn(2+)</name>
        <dbReference type="ChEBI" id="CHEBI:29035"/>
        <label>1</label>
    </ligand>
</feature>
<comment type="caution">
    <text evidence="4">The sequence shown here is derived from an EMBL/GenBank/DDBJ whole genome shotgun (WGS) entry which is preliminary data.</text>
</comment>
<feature type="binding site" evidence="3">
    <location>
        <position position="220"/>
    </location>
    <ligand>
        <name>Ca(2+)</name>
        <dbReference type="ChEBI" id="CHEBI:29108"/>
    </ligand>
</feature>
<dbReference type="InterPro" id="IPR007760">
    <property type="entry name" value="Mn_catalase"/>
</dbReference>
<dbReference type="InterPro" id="IPR009078">
    <property type="entry name" value="Ferritin-like_SF"/>
</dbReference>
<reference evidence="4 5" key="1">
    <citation type="submission" date="2018-10" db="EMBL/GenBank/DDBJ databases">
        <title>Draft genome sequence of Bacillus salarius IM0101, isolated from a hypersaline soil in Inner Mongolia, China.</title>
        <authorList>
            <person name="Yamprayoonswat W."/>
            <person name="Boonvisut S."/>
            <person name="Jumpathong W."/>
            <person name="Sittihan S."/>
            <person name="Ruangsuj P."/>
            <person name="Wanthongcharoen S."/>
            <person name="Thongpramul N."/>
            <person name="Pimmason S."/>
            <person name="Yu B."/>
            <person name="Yasawong M."/>
        </authorList>
    </citation>
    <scope>NUCLEOTIDE SEQUENCE [LARGE SCALE GENOMIC DNA]</scope>
    <source>
        <strain evidence="4 5">IM0101</strain>
    </source>
</reference>
<feature type="binding site" evidence="3">
    <location>
        <position position="61"/>
    </location>
    <ligand>
        <name>Ca(2+)</name>
        <dbReference type="ChEBI" id="CHEBI:29108"/>
    </ligand>
</feature>
<keyword evidence="5" id="KW-1185">Reference proteome</keyword>
<evidence type="ECO:0000256" key="1">
    <source>
        <dbReference type="ARBA" id="ARBA00007644"/>
    </source>
</evidence>
<sequence length="281" mass="31561">MFYHKKELQYNAKPDKPDPVYAKKLQEVLGGQFGEITVAMQYLFQGWNCRGNEKYRDMLLDIGTEEIAHVEMLATMIAQLLDSAPVETQEEASQDPILDAVMGGMNPQHIIVSGLGAQPTDSAGYPWNSRYTIASGNLLADFRANLNAESQGRLQVVRLYESTTDHGVRDMLSFLIARDTMHQNQWMAAIEELEQQQSPVVPSTFPKEKEKQEVAYSFMNCSEGTKSQYGRWASGKSMDNQGTFEYDANPEPMGQAPSLNPAPHYIHDTPLFAENITNENK</sequence>
<gene>
    <name evidence="4" type="ORF">D7Z54_23790</name>
</gene>
<dbReference type="CDD" id="cd01051">
    <property type="entry name" value="Mn_catalase"/>
    <property type="match status" value="1"/>
</dbReference>
<evidence type="ECO:0000256" key="3">
    <source>
        <dbReference type="PIRSR" id="PIRSR607760-2"/>
    </source>
</evidence>
<dbReference type="Proteomes" id="UP000275076">
    <property type="component" value="Unassembled WGS sequence"/>
</dbReference>
<dbReference type="EMBL" id="RBVX01000031">
    <property type="protein sequence ID" value="RSL30819.1"/>
    <property type="molecule type" value="Genomic_DNA"/>
</dbReference>
<feature type="binding site" evidence="2">
    <location>
        <position position="35"/>
    </location>
    <ligand>
        <name>Mn(2+)</name>
        <dbReference type="ChEBI" id="CHEBI:29035"/>
        <label>1</label>
    </ligand>
</feature>
<protein>
    <submittedName>
        <fullName evidence="4">Manganese catalase family protein</fullName>
    </submittedName>
</protein>
<dbReference type="Gene3D" id="3.30.1530.10">
    <property type="entry name" value="manganese catalase, domain 2, chain A"/>
    <property type="match status" value="1"/>
</dbReference>
<dbReference type="GO" id="GO:0046872">
    <property type="term" value="F:metal ion binding"/>
    <property type="evidence" value="ECO:0007669"/>
    <property type="project" value="UniProtKB-KW"/>
</dbReference>
<feature type="binding site" evidence="3">
    <location>
        <position position="224"/>
    </location>
    <ligand>
        <name>Ca(2+)</name>
        <dbReference type="ChEBI" id="CHEBI:29108"/>
    </ligand>
</feature>
<keyword evidence="2" id="KW-0464">Manganese</keyword>
<feature type="binding site" evidence="2">
    <location>
        <position position="66"/>
    </location>
    <ligand>
        <name>Mn(2+)</name>
        <dbReference type="ChEBI" id="CHEBI:29035"/>
        <label>2</label>
    </ligand>
</feature>
<dbReference type="InterPro" id="IPR012347">
    <property type="entry name" value="Ferritin-like"/>
</dbReference>
<name>A0A428MXP1_9BACI</name>